<keyword evidence="3" id="KW-1185">Reference proteome</keyword>
<reference evidence="2 3" key="1">
    <citation type="submission" date="2021-03" db="EMBL/GenBank/DDBJ databases">
        <title>Succinivibrio sp. nov. isolated from feces of cow.</title>
        <authorList>
            <person name="Choi J.-Y."/>
        </authorList>
    </citation>
    <scope>NUCLEOTIDE SEQUENCE [LARGE SCALE GENOMIC DNA]</scope>
    <source>
        <strain evidence="2 3">AGMB01872</strain>
    </source>
</reference>
<accession>A0ABS7DE45</accession>
<gene>
    <name evidence="2" type="ORF">J5V48_01130</name>
</gene>
<sequence>MFSVIAENSKLFLGALIIIFMSLIFTSCCSSSSSQSIYLGEIETVRSISGFLYESVKPNTEYSSKSLHNIMRLFNTDNLFPFASVLKLRFTVILTGFFTYLVYGANFISGMFFGRYLLNSVSAGFLFLLRIRLILMICAVTVFSLCVFLIFQPVFCSIAYLMILFPLIPFFTGIKFGMFFFNIIKKEL</sequence>
<evidence type="ECO:0000313" key="2">
    <source>
        <dbReference type="EMBL" id="MBW7569498.1"/>
    </source>
</evidence>
<keyword evidence="1" id="KW-0472">Membrane</keyword>
<name>A0ABS7DE45_9GAMM</name>
<dbReference type="RefSeq" id="WP_219936077.1">
    <property type="nucleotide sequence ID" value="NZ_JAGFNY010000001.1"/>
</dbReference>
<feature type="transmembrane region" description="Helical" evidence="1">
    <location>
        <begin position="125"/>
        <end position="151"/>
    </location>
</feature>
<evidence type="ECO:0000313" key="3">
    <source>
        <dbReference type="Proteomes" id="UP000731465"/>
    </source>
</evidence>
<keyword evidence="1" id="KW-0812">Transmembrane</keyword>
<protein>
    <recommendedName>
        <fullName evidence="4">Lipoprotein</fullName>
    </recommendedName>
</protein>
<feature type="transmembrane region" description="Helical" evidence="1">
    <location>
        <begin position="12"/>
        <end position="33"/>
    </location>
</feature>
<dbReference type="EMBL" id="JAGFNY010000001">
    <property type="protein sequence ID" value="MBW7569498.1"/>
    <property type="molecule type" value="Genomic_DNA"/>
</dbReference>
<comment type="caution">
    <text evidence="2">The sequence shown here is derived from an EMBL/GenBank/DDBJ whole genome shotgun (WGS) entry which is preliminary data.</text>
</comment>
<feature type="transmembrane region" description="Helical" evidence="1">
    <location>
        <begin position="90"/>
        <end position="113"/>
    </location>
</feature>
<proteinExistence type="predicted"/>
<keyword evidence="1" id="KW-1133">Transmembrane helix</keyword>
<organism evidence="2 3">
    <name type="scientific">Succinivibrio faecicola</name>
    <dbReference type="NCBI Taxonomy" id="2820300"/>
    <lineage>
        <taxon>Bacteria</taxon>
        <taxon>Pseudomonadati</taxon>
        <taxon>Pseudomonadota</taxon>
        <taxon>Gammaproteobacteria</taxon>
        <taxon>Aeromonadales</taxon>
        <taxon>Succinivibrionaceae</taxon>
        <taxon>Succinivibrio</taxon>
    </lineage>
</organism>
<feature type="transmembrane region" description="Helical" evidence="1">
    <location>
        <begin position="157"/>
        <end position="184"/>
    </location>
</feature>
<evidence type="ECO:0000256" key="1">
    <source>
        <dbReference type="SAM" id="Phobius"/>
    </source>
</evidence>
<evidence type="ECO:0008006" key="4">
    <source>
        <dbReference type="Google" id="ProtNLM"/>
    </source>
</evidence>
<dbReference type="Proteomes" id="UP000731465">
    <property type="component" value="Unassembled WGS sequence"/>
</dbReference>